<evidence type="ECO:0000256" key="5">
    <source>
        <dbReference type="ARBA" id="ARBA00017322"/>
    </source>
</evidence>
<dbReference type="RefSeq" id="WP_188460349.1">
    <property type="nucleotide sequence ID" value="NZ_BAABHU010000002.1"/>
</dbReference>
<dbReference type="SMART" id="SM00448">
    <property type="entry name" value="REC"/>
    <property type="match status" value="1"/>
</dbReference>
<keyword evidence="11" id="KW-0408">Iron</keyword>
<name>A0ABQ1LIF6_9BACT</name>
<sequence>MLNAAGQKPKVFYLDDDEINIILVTAHLEDKYEVIGEDNPIKAIDYLKKNEVDVILTDQIMPTMDGIEFLSKIKTIQPEVGRILLTGVVNQDVMLQAINQVDIYRFHEKTHNFEALKLDIDNAYLMAKAVRQKNYYHKQLQQTLEKYKLISENVPAQIIQTDTQGVIKEINKSYGGIKVTDVGKNITNFIPEDELKSFVTAMSKVQKHKKNVNIITRGFDFYQKYNWYSTLIGPLTSKDEVYGFMMVSQDITERVLGEERIMSAVLEAEDRQKSRIARDIHDGLQQTLTIALMNFESVGNVFKIMEESKAEKYMRGFQFLEKGLHETRNIAYSLIPKAVEDFGYIETVKNLLDELNNTTSAKFRFYTNLKERVENQNIEYNLFRITQESLNNILKYAEAEEVFVQLVLQDNILQLMIEDDGKGFNTEETLNEGTSSLGLFNMRKRTESLSGKMVIDSIPGKGTLIYVEIPLKPQTRTLK</sequence>
<dbReference type="Gene3D" id="3.30.565.10">
    <property type="entry name" value="Histidine kinase-like ATPase, C-terminal domain"/>
    <property type="match status" value="1"/>
</dbReference>
<evidence type="ECO:0000256" key="7">
    <source>
        <dbReference type="ARBA" id="ARBA00022490"/>
    </source>
</evidence>
<feature type="modified residue" description="4-aspartylphosphate" evidence="16">
    <location>
        <position position="58"/>
    </location>
</feature>
<dbReference type="SUPFAM" id="SSF55785">
    <property type="entry name" value="PYP-like sensor domain (PAS domain)"/>
    <property type="match status" value="1"/>
</dbReference>
<gene>
    <name evidence="19" type="ORF">GCM10011506_06210</name>
</gene>
<dbReference type="Proteomes" id="UP000636010">
    <property type="component" value="Unassembled WGS sequence"/>
</dbReference>
<evidence type="ECO:0000259" key="18">
    <source>
        <dbReference type="PROSITE" id="PS50110"/>
    </source>
</evidence>
<dbReference type="InterPro" id="IPR050482">
    <property type="entry name" value="Sensor_HK_TwoCompSys"/>
</dbReference>
<reference evidence="20" key="1">
    <citation type="journal article" date="2019" name="Int. J. Syst. Evol. Microbiol.">
        <title>The Global Catalogue of Microorganisms (GCM) 10K type strain sequencing project: providing services to taxonomists for standard genome sequencing and annotation.</title>
        <authorList>
            <consortium name="The Broad Institute Genomics Platform"/>
            <consortium name="The Broad Institute Genome Sequencing Center for Infectious Disease"/>
            <person name="Wu L."/>
            <person name="Ma J."/>
        </authorList>
    </citation>
    <scope>NUCLEOTIDE SEQUENCE [LARGE SCALE GENOMIC DNA]</scope>
    <source>
        <strain evidence="20">CGMCC 1.10832</strain>
    </source>
</reference>
<evidence type="ECO:0000313" key="19">
    <source>
        <dbReference type="EMBL" id="GGC23800.1"/>
    </source>
</evidence>
<dbReference type="InterPro" id="IPR000014">
    <property type="entry name" value="PAS"/>
</dbReference>
<evidence type="ECO:0000256" key="8">
    <source>
        <dbReference type="ARBA" id="ARBA00022679"/>
    </source>
</evidence>
<dbReference type="PROSITE" id="PS50110">
    <property type="entry name" value="RESPONSE_REGULATORY"/>
    <property type="match status" value="1"/>
</dbReference>
<dbReference type="InterPro" id="IPR011712">
    <property type="entry name" value="Sig_transdc_His_kin_sub3_dim/P"/>
</dbReference>
<evidence type="ECO:0000256" key="9">
    <source>
        <dbReference type="ARBA" id="ARBA00022723"/>
    </source>
</evidence>
<dbReference type="SMART" id="SM00387">
    <property type="entry name" value="HATPase_c"/>
    <property type="match status" value="1"/>
</dbReference>
<comment type="cofactor">
    <cofactor evidence="2">
        <name>[4Fe-4S] cluster</name>
        <dbReference type="ChEBI" id="CHEBI:49883"/>
    </cofactor>
</comment>
<dbReference type="NCBIfam" id="TIGR00229">
    <property type="entry name" value="sensory_box"/>
    <property type="match status" value="1"/>
</dbReference>
<proteinExistence type="predicted"/>
<dbReference type="InterPro" id="IPR036890">
    <property type="entry name" value="HATPase_C_sf"/>
</dbReference>
<dbReference type="CDD" id="cd16917">
    <property type="entry name" value="HATPase_UhpB-NarQ-NarX-like"/>
    <property type="match status" value="1"/>
</dbReference>
<keyword evidence="6" id="KW-0004">4Fe-4S</keyword>
<evidence type="ECO:0000256" key="13">
    <source>
        <dbReference type="ARBA" id="ARBA00023014"/>
    </source>
</evidence>
<keyword evidence="9" id="KW-0479">Metal-binding</keyword>
<keyword evidence="8" id="KW-0808">Transferase</keyword>
<dbReference type="Pfam" id="PF00072">
    <property type="entry name" value="Response_reg"/>
    <property type="match status" value="1"/>
</dbReference>
<dbReference type="InterPro" id="IPR001789">
    <property type="entry name" value="Sig_transdc_resp-reg_receiver"/>
</dbReference>
<organism evidence="19 20">
    <name type="scientific">Marivirga lumbricoides</name>
    <dbReference type="NCBI Taxonomy" id="1046115"/>
    <lineage>
        <taxon>Bacteria</taxon>
        <taxon>Pseudomonadati</taxon>
        <taxon>Bacteroidota</taxon>
        <taxon>Cytophagia</taxon>
        <taxon>Cytophagales</taxon>
        <taxon>Marivirgaceae</taxon>
        <taxon>Marivirga</taxon>
    </lineage>
</organism>
<keyword evidence="7" id="KW-0963">Cytoplasm</keyword>
<evidence type="ECO:0000256" key="11">
    <source>
        <dbReference type="ARBA" id="ARBA00023004"/>
    </source>
</evidence>
<evidence type="ECO:0000256" key="3">
    <source>
        <dbReference type="ARBA" id="ARBA00004496"/>
    </source>
</evidence>
<dbReference type="PANTHER" id="PTHR24421">
    <property type="entry name" value="NITRATE/NITRITE SENSOR PROTEIN NARX-RELATED"/>
    <property type="match status" value="1"/>
</dbReference>
<dbReference type="InterPro" id="IPR003594">
    <property type="entry name" value="HATPase_dom"/>
</dbReference>
<comment type="caution">
    <text evidence="19">The sequence shown here is derived from an EMBL/GenBank/DDBJ whole genome shotgun (WGS) entry which is preliminary data.</text>
</comment>
<keyword evidence="13" id="KW-0411">Iron-sulfur</keyword>
<evidence type="ECO:0000256" key="12">
    <source>
        <dbReference type="ARBA" id="ARBA00023012"/>
    </source>
</evidence>
<dbReference type="SUPFAM" id="SSF55874">
    <property type="entry name" value="ATPase domain of HSP90 chaperone/DNA topoisomerase II/histidine kinase"/>
    <property type="match status" value="1"/>
</dbReference>
<dbReference type="InterPro" id="IPR011006">
    <property type="entry name" value="CheY-like_superfamily"/>
</dbReference>
<comment type="subcellular location">
    <subcellularLocation>
        <location evidence="3">Cytoplasm</location>
    </subcellularLocation>
</comment>
<evidence type="ECO:0000256" key="4">
    <source>
        <dbReference type="ARBA" id="ARBA00012438"/>
    </source>
</evidence>
<evidence type="ECO:0000313" key="20">
    <source>
        <dbReference type="Proteomes" id="UP000636010"/>
    </source>
</evidence>
<evidence type="ECO:0000256" key="16">
    <source>
        <dbReference type="PROSITE-ProRule" id="PRU00169"/>
    </source>
</evidence>
<keyword evidence="20" id="KW-1185">Reference proteome</keyword>
<comment type="function">
    <text evidence="14">Member of the two-component regulatory system NreB/NreC involved in the control of dissimilatory nitrate/nitrite reduction in response to oxygen. NreB functions as a direct oxygen sensor histidine kinase which is autophosphorylated, in the absence of oxygen, probably at the conserved histidine residue, and transfers its phosphate group probably to a conserved aspartate residue of NreC. NreB/NreC activates the expression of the nitrate (narGHJI) and nitrite (nir) reductase operons, as well as the putative nitrate transporter gene narT.</text>
</comment>
<dbReference type="PANTHER" id="PTHR24421:SF55">
    <property type="entry name" value="SENSOR HISTIDINE KINASE YDFH"/>
    <property type="match status" value="1"/>
</dbReference>
<evidence type="ECO:0000256" key="10">
    <source>
        <dbReference type="ARBA" id="ARBA00022777"/>
    </source>
</evidence>
<dbReference type="EMBL" id="BMEC01000002">
    <property type="protein sequence ID" value="GGC23800.1"/>
    <property type="molecule type" value="Genomic_DNA"/>
</dbReference>
<dbReference type="Gene3D" id="3.30.450.20">
    <property type="entry name" value="PAS domain"/>
    <property type="match status" value="1"/>
</dbReference>
<dbReference type="InterPro" id="IPR035965">
    <property type="entry name" value="PAS-like_dom_sf"/>
</dbReference>
<dbReference type="SUPFAM" id="SSF52172">
    <property type="entry name" value="CheY-like"/>
    <property type="match status" value="1"/>
</dbReference>
<dbReference type="InterPro" id="IPR004358">
    <property type="entry name" value="Sig_transdc_His_kin-like_C"/>
</dbReference>
<accession>A0ABQ1LIF6</accession>
<evidence type="ECO:0000256" key="14">
    <source>
        <dbReference type="ARBA" id="ARBA00024827"/>
    </source>
</evidence>
<keyword evidence="16" id="KW-0597">Phosphoprotein</keyword>
<feature type="domain" description="Histidine kinase" evidence="17">
    <location>
        <begin position="382"/>
        <end position="473"/>
    </location>
</feature>
<evidence type="ECO:0000256" key="1">
    <source>
        <dbReference type="ARBA" id="ARBA00000085"/>
    </source>
</evidence>
<keyword evidence="12" id="KW-0902">Two-component regulatory system</keyword>
<dbReference type="Pfam" id="PF07730">
    <property type="entry name" value="HisKA_3"/>
    <property type="match status" value="1"/>
</dbReference>
<dbReference type="Pfam" id="PF02518">
    <property type="entry name" value="HATPase_c"/>
    <property type="match status" value="1"/>
</dbReference>
<evidence type="ECO:0000256" key="2">
    <source>
        <dbReference type="ARBA" id="ARBA00001966"/>
    </source>
</evidence>
<evidence type="ECO:0000259" key="17">
    <source>
        <dbReference type="PROSITE" id="PS50109"/>
    </source>
</evidence>
<dbReference type="Gene3D" id="1.20.5.1930">
    <property type="match status" value="1"/>
</dbReference>
<dbReference type="InterPro" id="IPR005467">
    <property type="entry name" value="His_kinase_dom"/>
</dbReference>
<comment type="catalytic activity">
    <reaction evidence="1">
        <text>ATP + protein L-histidine = ADP + protein N-phospho-L-histidine.</text>
        <dbReference type="EC" id="2.7.13.3"/>
    </reaction>
</comment>
<evidence type="ECO:0000256" key="6">
    <source>
        <dbReference type="ARBA" id="ARBA00022485"/>
    </source>
</evidence>
<evidence type="ECO:0000256" key="15">
    <source>
        <dbReference type="ARBA" id="ARBA00030800"/>
    </source>
</evidence>
<dbReference type="PROSITE" id="PS50109">
    <property type="entry name" value="HIS_KIN"/>
    <property type="match status" value="1"/>
</dbReference>
<feature type="domain" description="Response regulatory" evidence="18">
    <location>
        <begin position="10"/>
        <end position="124"/>
    </location>
</feature>
<dbReference type="EC" id="2.7.13.3" evidence="4"/>
<protein>
    <recommendedName>
        <fullName evidence="5">Oxygen sensor histidine kinase NreB</fullName>
        <ecNumber evidence="4">2.7.13.3</ecNumber>
    </recommendedName>
    <alternativeName>
        <fullName evidence="15">Nitrogen regulation protein B</fullName>
    </alternativeName>
</protein>
<dbReference type="Gene3D" id="3.40.50.2300">
    <property type="match status" value="1"/>
</dbReference>
<dbReference type="PRINTS" id="PR00344">
    <property type="entry name" value="BCTRLSENSOR"/>
</dbReference>
<keyword evidence="10" id="KW-0418">Kinase</keyword>